<keyword evidence="2" id="KW-0560">Oxidoreductase</keyword>
<dbReference type="EMBL" id="CP002000">
    <property type="protein sequence ID" value="ADJ48562.1"/>
    <property type="molecule type" value="Genomic_DNA"/>
</dbReference>
<dbReference type="PANTHER" id="PTHR43422">
    <property type="entry name" value="THIAMINE THIAZOLE SYNTHASE"/>
    <property type="match status" value="1"/>
</dbReference>
<dbReference type="PANTHER" id="PTHR43422:SF3">
    <property type="entry name" value="THIAMINE THIAZOLE SYNTHASE"/>
    <property type="match status" value="1"/>
</dbReference>
<dbReference type="InterPro" id="IPR036188">
    <property type="entry name" value="FAD/NAD-bd_sf"/>
</dbReference>
<dbReference type="HOGENOM" id="CLU_028028_2_0_11"/>
<dbReference type="AlphaFoldDB" id="A0A0H3DEA2"/>
<dbReference type="PATRIC" id="fig|749927.5.peg.7114"/>
<dbReference type="Gene3D" id="3.50.50.60">
    <property type="entry name" value="FAD/NAD(P)-binding domain"/>
    <property type="match status" value="1"/>
</dbReference>
<evidence type="ECO:0000313" key="3">
    <source>
        <dbReference type="Proteomes" id="UP000000328"/>
    </source>
</evidence>
<dbReference type="RefSeq" id="WP_013228608.1">
    <property type="nucleotide sequence ID" value="NC_014318.1"/>
</dbReference>
<dbReference type="eggNOG" id="COG0654">
    <property type="taxonomic scope" value="Bacteria"/>
</dbReference>
<keyword evidence="2" id="KW-0503">Monooxygenase</keyword>
<evidence type="ECO:0000256" key="1">
    <source>
        <dbReference type="SAM" id="MobiDB-lite"/>
    </source>
</evidence>
<proteinExistence type="predicted"/>
<dbReference type="OrthoDB" id="9790035at2"/>
<feature type="region of interest" description="Disordered" evidence="1">
    <location>
        <begin position="435"/>
        <end position="458"/>
    </location>
</feature>
<dbReference type="GeneID" id="92874490"/>
<gene>
    <name evidence="2" type="ordered locus">AMED_6839</name>
</gene>
<dbReference type="Proteomes" id="UP000000328">
    <property type="component" value="Chromosome"/>
</dbReference>
<name>A0A0H3DEA2_AMYMU</name>
<dbReference type="GO" id="GO:0004497">
    <property type="term" value="F:monooxygenase activity"/>
    <property type="evidence" value="ECO:0007669"/>
    <property type="project" value="UniProtKB-KW"/>
</dbReference>
<dbReference type="KEGG" id="amd:AMED_6839"/>
<reference evidence="2 3" key="1">
    <citation type="journal article" date="2010" name="Cell Res.">
        <title>Complete genome sequence of the rifamycin SV-producing Amycolatopsis mediterranei U32 revealed its genetic characteristics in phylogeny and metabolism.</title>
        <authorList>
            <person name="Zhao W."/>
            <person name="Zhong Y."/>
            <person name="Yuan H."/>
            <person name="Wang J."/>
            <person name="Zheng H."/>
            <person name="Wang Y."/>
            <person name="Cen X."/>
            <person name="Xu F."/>
            <person name="Bai J."/>
            <person name="Han X."/>
            <person name="Lu G."/>
            <person name="Zhu Y."/>
            <person name="Shao Z."/>
            <person name="Yan H."/>
            <person name="Li C."/>
            <person name="Peng N."/>
            <person name="Zhang Z."/>
            <person name="Zhang Y."/>
            <person name="Lin W."/>
            <person name="Fan Y."/>
            <person name="Qin Z."/>
            <person name="Hu Y."/>
            <person name="Zhu B."/>
            <person name="Wang S."/>
            <person name="Ding X."/>
            <person name="Zhao G.P."/>
        </authorList>
    </citation>
    <scope>NUCLEOTIDE SEQUENCE [LARGE SCALE GENOMIC DNA]</scope>
    <source>
        <strain evidence="3">U-32</strain>
    </source>
</reference>
<protein>
    <submittedName>
        <fullName evidence="2">Monooxygenase FAD-binding protein</fullName>
    </submittedName>
</protein>
<evidence type="ECO:0000313" key="2">
    <source>
        <dbReference type="EMBL" id="ADJ48562.1"/>
    </source>
</evidence>
<dbReference type="SUPFAM" id="SSF51905">
    <property type="entry name" value="FAD/NAD(P)-binding domain"/>
    <property type="match status" value="1"/>
</dbReference>
<sequence length="458" mass="48957">MSSHVGDRAIVLGGSMAGMFVARVLSDVFTEVLVVDRDALAGVREGRRGVPQGRHAHGLLARGQEILEDFFPGFTAELIAADIPVGDLGGQVRWYFDGHRIRPSDTGLRLVGVARPVLEDHVRGRVRAIRNVTFVDNTDVIGPVATAGSDRVTGVRVQGRGPGGVEEVLDADLVVDATGKGSRAPGWLASLGYGNVEEDRVKVGLAYTSRRYRFDVDPFRGDMSINPVATPANPRGAFLHTLGGGLGMLSLTGILGDHPPTDEAGFLAFAKSLPVPDVHDAIVAAEPIGAPVTFKYPASQRRRFEKLTRLPRGFLVAGDAVCSFNPVYGQGMASAALQALTLREHLQAGIPDPRAFFKDIAKVVDVPWEISAGGDLAFPEVEGKRTLKVRMANAFMARLQTAATHDAGLGEAFLRVAGLIDPPQSLMRPSMVLRTLRTPRTPAGDSRPEPGPRLRRAA</sequence>
<accession>A0A0H3DEA2</accession>
<organism evidence="2 3">
    <name type="scientific">Amycolatopsis mediterranei (strain U-32)</name>
    <dbReference type="NCBI Taxonomy" id="749927"/>
    <lineage>
        <taxon>Bacteria</taxon>
        <taxon>Bacillati</taxon>
        <taxon>Actinomycetota</taxon>
        <taxon>Actinomycetes</taxon>
        <taxon>Pseudonocardiales</taxon>
        <taxon>Pseudonocardiaceae</taxon>
        <taxon>Amycolatopsis</taxon>
    </lineage>
</organism>